<evidence type="ECO:0000313" key="3">
    <source>
        <dbReference type="Proteomes" id="UP000230790"/>
    </source>
</evidence>
<comment type="caution">
    <text evidence="2">The sequence shown here is derived from an EMBL/GenBank/DDBJ whole genome shotgun (WGS) entry which is preliminary data.</text>
</comment>
<reference evidence="2 3" key="1">
    <citation type="submission" date="2017-11" db="EMBL/GenBank/DDBJ databases">
        <title>Evolution of Phototrophy in the Chloroflexi Phylum Driven by Horizontal Gene Transfer.</title>
        <authorList>
            <person name="Ward L.M."/>
            <person name="Hemp J."/>
            <person name="Shih P.M."/>
            <person name="Mcglynn S.E."/>
            <person name="Fischer W."/>
        </authorList>
    </citation>
    <scope>NUCLEOTIDE SEQUENCE [LARGE SCALE GENOMIC DNA]</scope>
    <source>
        <strain evidence="2">JP3_7</strain>
    </source>
</reference>
<dbReference type="Proteomes" id="UP000230790">
    <property type="component" value="Unassembled WGS sequence"/>
</dbReference>
<dbReference type="InterPro" id="IPR003779">
    <property type="entry name" value="CMD-like"/>
</dbReference>
<dbReference type="EMBL" id="PGTN01001297">
    <property type="protein sequence ID" value="PJF45243.1"/>
    <property type="molecule type" value="Genomic_DNA"/>
</dbReference>
<name>A0A2M8Q615_9CHLR</name>
<dbReference type="NCBIfam" id="TIGR00778">
    <property type="entry name" value="ahpD_dom"/>
    <property type="match status" value="1"/>
</dbReference>
<dbReference type="PANTHER" id="PTHR33930">
    <property type="entry name" value="ALKYL HYDROPEROXIDE REDUCTASE AHPD"/>
    <property type="match status" value="1"/>
</dbReference>
<sequence length="76" mass="8179">MSHKHKELIALGIAITSRCEGCIVFHTRALVRLGATREEILETIGVAIEMGGGPASVYGAEALDCYDQMMAAKESR</sequence>
<keyword evidence="2" id="KW-0575">Peroxidase</keyword>
<dbReference type="SUPFAM" id="SSF69118">
    <property type="entry name" value="AhpD-like"/>
    <property type="match status" value="1"/>
</dbReference>
<evidence type="ECO:0000259" key="1">
    <source>
        <dbReference type="Pfam" id="PF02627"/>
    </source>
</evidence>
<dbReference type="Gene3D" id="1.20.1290.10">
    <property type="entry name" value="AhpD-like"/>
    <property type="match status" value="1"/>
</dbReference>
<keyword evidence="2" id="KW-0560">Oxidoreductase</keyword>
<gene>
    <name evidence="2" type="ORF">CUN48_19895</name>
</gene>
<accession>A0A2M8Q615</accession>
<evidence type="ECO:0000313" key="2">
    <source>
        <dbReference type="EMBL" id="PJF45243.1"/>
    </source>
</evidence>
<dbReference type="GO" id="GO:0051920">
    <property type="term" value="F:peroxiredoxin activity"/>
    <property type="evidence" value="ECO:0007669"/>
    <property type="project" value="InterPro"/>
</dbReference>
<dbReference type="AlphaFoldDB" id="A0A2M8Q615"/>
<protein>
    <submittedName>
        <fullName evidence="2">Alkylhydroperoxidase</fullName>
    </submittedName>
</protein>
<feature type="domain" description="Carboxymuconolactone decarboxylase-like" evidence="1">
    <location>
        <begin position="2"/>
        <end position="63"/>
    </location>
</feature>
<dbReference type="Pfam" id="PF02627">
    <property type="entry name" value="CMD"/>
    <property type="match status" value="1"/>
</dbReference>
<organism evidence="2 3">
    <name type="scientific">Candidatus Thermofonsia Clade 3 bacterium</name>
    <dbReference type="NCBI Taxonomy" id="2364212"/>
    <lineage>
        <taxon>Bacteria</taxon>
        <taxon>Bacillati</taxon>
        <taxon>Chloroflexota</taxon>
        <taxon>Candidatus Thermofontia</taxon>
        <taxon>Candidatus Thermofonsia Clade 3</taxon>
    </lineage>
</organism>
<dbReference type="InterPro" id="IPR004675">
    <property type="entry name" value="AhpD_core"/>
</dbReference>
<proteinExistence type="predicted"/>
<dbReference type="PANTHER" id="PTHR33930:SF2">
    <property type="entry name" value="BLR3452 PROTEIN"/>
    <property type="match status" value="1"/>
</dbReference>
<dbReference type="InterPro" id="IPR029032">
    <property type="entry name" value="AhpD-like"/>
</dbReference>